<organism evidence="4 5">
    <name type="scientific">Catenovulum adriaticum</name>
    <dbReference type="NCBI Taxonomy" id="2984846"/>
    <lineage>
        <taxon>Bacteria</taxon>
        <taxon>Pseudomonadati</taxon>
        <taxon>Pseudomonadota</taxon>
        <taxon>Gammaproteobacteria</taxon>
        <taxon>Alteromonadales</taxon>
        <taxon>Alteromonadaceae</taxon>
        <taxon>Catenovulum</taxon>
    </lineage>
</organism>
<dbReference type="PROSITE" id="PS51257">
    <property type="entry name" value="PROKAR_LIPOPROTEIN"/>
    <property type="match status" value="1"/>
</dbReference>
<geneLocation type="plasmid" evidence="4 5">
    <name>pCadTS8_2</name>
</geneLocation>
<proteinExistence type="predicted"/>
<dbReference type="InterPro" id="IPR013517">
    <property type="entry name" value="FG-GAP"/>
</dbReference>
<dbReference type="Pfam" id="PF07593">
    <property type="entry name" value="UnbV_ASPIC"/>
    <property type="match status" value="1"/>
</dbReference>
<evidence type="ECO:0000313" key="4">
    <source>
        <dbReference type="EMBL" id="WAJ72333.1"/>
    </source>
</evidence>
<dbReference type="InterPro" id="IPR011519">
    <property type="entry name" value="UnbV_ASPIC"/>
</dbReference>
<feature type="chain" id="PRO_5046565650" evidence="2">
    <location>
        <begin position="20"/>
        <end position="769"/>
    </location>
</feature>
<feature type="signal peptide" evidence="2">
    <location>
        <begin position="1"/>
        <end position="19"/>
    </location>
</feature>
<dbReference type="RefSeq" id="WP_268077069.1">
    <property type="nucleotide sequence ID" value="NZ_CP109967.1"/>
</dbReference>
<dbReference type="Proteomes" id="UP001163726">
    <property type="component" value="Plasmid pCadTS8_2"/>
</dbReference>
<name>A0ABY7AS21_9ALTE</name>
<dbReference type="PANTHER" id="PTHR46580">
    <property type="entry name" value="SENSOR KINASE-RELATED"/>
    <property type="match status" value="1"/>
</dbReference>
<dbReference type="PANTHER" id="PTHR46580:SF4">
    <property type="entry name" value="ATP_GTP-BINDING PROTEIN"/>
    <property type="match status" value="1"/>
</dbReference>
<dbReference type="EMBL" id="CP109967">
    <property type="protein sequence ID" value="WAJ72333.1"/>
    <property type="molecule type" value="Genomic_DNA"/>
</dbReference>
<gene>
    <name evidence="4" type="ORF">OLW01_16470</name>
</gene>
<keyword evidence="1 2" id="KW-0732">Signal</keyword>
<keyword evidence="4" id="KW-0614">Plasmid</keyword>
<sequence length="769" mass="85706">MMKFKKRLLPILCAAFSSAAVGVLTGCASPEVNETLQSEQVDLQNQKLLLSPVLLTNDKNYSALYSVQGSTLKRLTMDVEIEQNYANISVYDGDRLIADNLNIPKKGKHQLNLLVDFESKGEKNLTFVRRSADVKLLNVQFEDVSGLVLPKFKDQSKALGFETEVTYKYGGPSIGDVDNDGDYDLVLNNHNHVPTQLVTNNGDQPVDIKKLFDSPLDFHGSTVGDYDNDGDLDIMVAQGGANGTNPTSYILLKNENGEFVNASPEAGILTPARGRSPRWIDLDLDGDLDVALFNAKTPNYDGPRHLFYENNGDGTFSQKTIDGIEHAAGERLLVTDFNHDNIDDIIVFSPITLWQGTGDFSFTDVTKTKLPKSLIGKSGYYGGADIDANNDGLLDLYVTGGRTHYQLSRKSIDFNPKTKRLDIRDDGEKGTTAVKFKADGDIRLSDMDLTYRQYNDGFAIFLGQDKQRKIVKAKGFMPIQLPKEMKNAPSEMSISPEQAAGWPQERKVNGLYIGHLGNGEWKAEWVRDQNIYWTVTFSLTGLNDVEYDWQANNRNVQDRLLINQGDKFVDATQKWNIPLGANSWGVTRGDLNNDGWQDLFVYRYGYLNERVADLMLINNGKGSFETFTEHGAFDATDTGHGDMGQAFDFNNDGLLDMLNGSEEEGTWYLYNNQTQTPGHYVLFDLGYSPKHHVDPYSALVTIETASGKKYQQRVGSAGAVHSQSLLDIVHFGLGDETQIKSAHIRWRNGETAEFSNLKANRLYKSEDAQ</sequence>
<evidence type="ECO:0000313" key="5">
    <source>
        <dbReference type="Proteomes" id="UP001163726"/>
    </source>
</evidence>
<dbReference type="Pfam" id="PF13517">
    <property type="entry name" value="FG-GAP_3"/>
    <property type="match status" value="1"/>
</dbReference>
<protein>
    <submittedName>
        <fullName evidence="4">CRTAC1 family protein</fullName>
    </submittedName>
</protein>
<reference evidence="4" key="1">
    <citation type="submission" date="2022-10" db="EMBL/GenBank/DDBJ databases">
        <title>Catenovulum adriacola sp. nov. isolated in the Harbour of Susak.</title>
        <authorList>
            <person name="Schoch T."/>
            <person name="Reich S.J."/>
            <person name="Stoeferle S."/>
            <person name="Flaiz M."/>
            <person name="Kazda M."/>
            <person name="Riedel C.U."/>
            <person name="Duerre P."/>
        </authorList>
    </citation>
    <scope>NUCLEOTIDE SEQUENCE</scope>
    <source>
        <strain evidence="4">TS8</strain>
        <plasmid evidence="4">pCadTS8_2</plasmid>
    </source>
</reference>
<keyword evidence="5" id="KW-1185">Reference proteome</keyword>
<accession>A0ABY7AS21</accession>
<dbReference type="Gene3D" id="2.130.10.130">
    <property type="entry name" value="Integrin alpha, N-terminal"/>
    <property type="match status" value="2"/>
</dbReference>
<evidence type="ECO:0000256" key="2">
    <source>
        <dbReference type="SAM" id="SignalP"/>
    </source>
</evidence>
<dbReference type="SUPFAM" id="SSF69318">
    <property type="entry name" value="Integrin alpha N-terminal domain"/>
    <property type="match status" value="2"/>
</dbReference>
<evidence type="ECO:0000256" key="1">
    <source>
        <dbReference type="ARBA" id="ARBA00022729"/>
    </source>
</evidence>
<feature type="domain" description="ASPIC/UnbV" evidence="3">
    <location>
        <begin position="698"/>
        <end position="763"/>
    </location>
</feature>
<dbReference type="InterPro" id="IPR028994">
    <property type="entry name" value="Integrin_alpha_N"/>
</dbReference>
<evidence type="ECO:0000259" key="3">
    <source>
        <dbReference type="Pfam" id="PF07593"/>
    </source>
</evidence>